<evidence type="ECO:0000313" key="11">
    <source>
        <dbReference type="EMBL" id="KAK9401808.1"/>
    </source>
</evidence>
<evidence type="ECO:0000256" key="6">
    <source>
        <dbReference type="ARBA" id="ARBA00022490"/>
    </source>
</evidence>
<evidence type="ECO:0000256" key="1">
    <source>
        <dbReference type="ARBA" id="ARBA00004221"/>
    </source>
</evidence>
<comment type="subcellular location">
    <subcellularLocation>
        <location evidence="1">Apical cell membrane</location>
    </subcellularLocation>
    <subcellularLocation>
        <location evidence="2">Cytoplasm</location>
    </subcellularLocation>
    <subcellularLocation>
        <location evidence="3">Secreted</location>
    </subcellularLocation>
</comment>
<dbReference type="GO" id="GO:0007417">
    <property type="term" value="P:central nervous system development"/>
    <property type="evidence" value="ECO:0007669"/>
    <property type="project" value="TreeGrafter"/>
</dbReference>
<keyword evidence="6" id="KW-0963">Cytoplasm</keyword>
<dbReference type="EMBL" id="JAOTOJ010000004">
    <property type="protein sequence ID" value="KAK9401808.1"/>
    <property type="molecule type" value="Genomic_DNA"/>
</dbReference>
<evidence type="ECO:0000256" key="3">
    <source>
        <dbReference type="ARBA" id="ARBA00004613"/>
    </source>
</evidence>
<keyword evidence="8" id="KW-0165">Cleavage on pair of basic residues</keyword>
<dbReference type="InterPro" id="IPR028173">
    <property type="entry name" value="Augurin"/>
</dbReference>
<dbReference type="AlphaFoldDB" id="A0AAW1BJU1"/>
<gene>
    <name evidence="11" type="ORF">NXF25_010164</name>
</gene>
<dbReference type="GO" id="GO:0070314">
    <property type="term" value="P:G1 to G0 transition"/>
    <property type="evidence" value="ECO:0007669"/>
    <property type="project" value="TreeGrafter"/>
</dbReference>
<keyword evidence="9" id="KW-0732">Signal</keyword>
<sequence length="209" mass="24229">MASHVTPVPRRFPLRSIIAFRPASLRGSSGQREAPLGRLWPKDRAAWDKLLRGLAGMPLPRRSWPERAAPPLAALVGLFLLLCLSPGVSKGNKLRLMLQRREAPVLIKEEMSVKEDKAKEFLNNLKRQKRQLWDRSQPDVQQWYQHFLYLGFDEAKFEDYVSYWSNIGHGGHEYDGGYYHHHYDEDAPIGPRNPDTFRHGANVNYDDYY</sequence>
<evidence type="ECO:0000313" key="12">
    <source>
        <dbReference type="Proteomes" id="UP001474421"/>
    </source>
</evidence>
<evidence type="ECO:0000256" key="5">
    <source>
        <dbReference type="ARBA" id="ARBA00022475"/>
    </source>
</evidence>
<keyword evidence="12" id="KW-1185">Reference proteome</keyword>
<dbReference type="Pfam" id="PF15187">
    <property type="entry name" value="Augurin"/>
    <property type="match status" value="1"/>
</dbReference>
<dbReference type="PANTHER" id="PTHR31613">
    <property type="entry name" value="AUGURIN"/>
    <property type="match status" value="1"/>
</dbReference>
<evidence type="ECO:0000256" key="2">
    <source>
        <dbReference type="ARBA" id="ARBA00004496"/>
    </source>
</evidence>
<keyword evidence="10" id="KW-0472">Membrane</keyword>
<dbReference type="GO" id="GO:0031145">
    <property type="term" value="P:anaphase-promoting complex-dependent catabolic process"/>
    <property type="evidence" value="ECO:0007669"/>
    <property type="project" value="TreeGrafter"/>
</dbReference>
<keyword evidence="5" id="KW-1003">Cell membrane</keyword>
<dbReference type="Proteomes" id="UP001474421">
    <property type="component" value="Unassembled WGS sequence"/>
</dbReference>
<evidence type="ECO:0000256" key="4">
    <source>
        <dbReference type="ARBA" id="ARBA00011014"/>
    </source>
</evidence>
<proteinExistence type="inferred from homology"/>
<protein>
    <submittedName>
        <fullName evidence="11">Augurin</fullName>
    </submittedName>
</protein>
<evidence type="ECO:0000256" key="9">
    <source>
        <dbReference type="ARBA" id="ARBA00022729"/>
    </source>
</evidence>
<name>A0AAW1BJU1_CROAD</name>
<evidence type="ECO:0000256" key="7">
    <source>
        <dbReference type="ARBA" id="ARBA00022525"/>
    </source>
</evidence>
<comment type="similarity">
    <text evidence="4">Belongs to the augurin family.</text>
</comment>
<dbReference type="GO" id="GO:0005615">
    <property type="term" value="C:extracellular space"/>
    <property type="evidence" value="ECO:0007669"/>
    <property type="project" value="TreeGrafter"/>
</dbReference>
<keyword evidence="7" id="KW-0964">Secreted</keyword>
<reference evidence="11 12" key="1">
    <citation type="journal article" date="2024" name="Proc. Natl. Acad. Sci. U.S.A.">
        <title>The genetic regulatory architecture and epigenomic basis for age-related changes in rattlesnake venom.</title>
        <authorList>
            <person name="Hogan M.P."/>
            <person name="Holding M.L."/>
            <person name="Nystrom G.S."/>
            <person name="Colston T.J."/>
            <person name="Bartlett D.A."/>
            <person name="Mason A.J."/>
            <person name="Ellsworth S.A."/>
            <person name="Rautsaw R.M."/>
            <person name="Lawrence K.C."/>
            <person name="Strickland J.L."/>
            <person name="He B."/>
            <person name="Fraser P."/>
            <person name="Margres M.J."/>
            <person name="Gilbert D.M."/>
            <person name="Gibbs H.L."/>
            <person name="Parkinson C.L."/>
            <person name="Rokyta D.R."/>
        </authorList>
    </citation>
    <scope>NUCLEOTIDE SEQUENCE [LARGE SCALE GENOMIC DNA]</scope>
    <source>
        <strain evidence="11">DRR0105</strain>
    </source>
</reference>
<evidence type="ECO:0000256" key="8">
    <source>
        <dbReference type="ARBA" id="ARBA00022685"/>
    </source>
</evidence>
<dbReference type="PANTHER" id="PTHR31613:SF2">
    <property type="entry name" value="AUGURIN"/>
    <property type="match status" value="1"/>
</dbReference>
<dbReference type="GO" id="GO:0042127">
    <property type="term" value="P:regulation of cell population proliferation"/>
    <property type="evidence" value="ECO:0007669"/>
    <property type="project" value="TreeGrafter"/>
</dbReference>
<dbReference type="GO" id="GO:0016324">
    <property type="term" value="C:apical plasma membrane"/>
    <property type="evidence" value="ECO:0007669"/>
    <property type="project" value="UniProtKB-SubCell"/>
</dbReference>
<accession>A0AAW1BJU1</accession>
<comment type="caution">
    <text evidence="11">The sequence shown here is derived from an EMBL/GenBank/DDBJ whole genome shotgun (WGS) entry which is preliminary data.</text>
</comment>
<dbReference type="GO" id="GO:0090398">
    <property type="term" value="P:cellular senescence"/>
    <property type="evidence" value="ECO:0007669"/>
    <property type="project" value="TreeGrafter"/>
</dbReference>
<dbReference type="GO" id="GO:0005737">
    <property type="term" value="C:cytoplasm"/>
    <property type="evidence" value="ECO:0007669"/>
    <property type="project" value="UniProtKB-SubCell"/>
</dbReference>
<evidence type="ECO:0000256" key="10">
    <source>
        <dbReference type="ARBA" id="ARBA00023136"/>
    </source>
</evidence>
<organism evidence="11 12">
    <name type="scientific">Crotalus adamanteus</name>
    <name type="common">Eastern diamondback rattlesnake</name>
    <dbReference type="NCBI Taxonomy" id="8729"/>
    <lineage>
        <taxon>Eukaryota</taxon>
        <taxon>Metazoa</taxon>
        <taxon>Chordata</taxon>
        <taxon>Craniata</taxon>
        <taxon>Vertebrata</taxon>
        <taxon>Euteleostomi</taxon>
        <taxon>Lepidosauria</taxon>
        <taxon>Squamata</taxon>
        <taxon>Bifurcata</taxon>
        <taxon>Unidentata</taxon>
        <taxon>Episquamata</taxon>
        <taxon>Toxicofera</taxon>
        <taxon>Serpentes</taxon>
        <taxon>Colubroidea</taxon>
        <taxon>Viperidae</taxon>
        <taxon>Crotalinae</taxon>
        <taxon>Crotalus</taxon>
    </lineage>
</organism>